<evidence type="ECO:0000313" key="4">
    <source>
        <dbReference type="Proteomes" id="UP000823588"/>
    </source>
</evidence>
<dbReference type="PANTHER" id="PTHR34512:SF30">
    <property type="entry name" value="OUTER MEMBRANE PROTEIN ASSEMBLY FACTOR BAMB"/>
    <property type="match status" value="1"/>
</dbReference>
<reference evidence="3" key="1">
    <citation type="submission" date="2021-03" db="EMBL/GenBank/DDBJ databases">
        <title>Genomic Encyclopedia of Type Strains, Phase IV (KMG-IV): sequencing the most valuable type-strain genomes for metagenomic binning, comparative biology and taxonomic classification.</title>
        <authorList>
            <person name="Goeker M."/>
        </authorList>
    </citation>
    <scope>NUCLEOTIDE SEQUENCE</scope>
    <source>
        <strain evidence="3">DSM 23564</strain>
    </source>
</reference>
<dbReference type="InterPro" id="IPR018391">
    <property type="entry name" value="PQQ_b-propeller_rpt"/>
</dbReference>
<evidence type="ECO:0000256" key="1">
    <source>
        <dbReference type="SAM" id="MobiDB-lite"/>
    </source>
</evidence>
<protein>
    <submittedName>
        <fullName evidence="3">Outer membrane protein assembly factor BamB</fullName>
    </submittedName>
</protein>
<evidence type="ECO:0000259" key="2">
    <source>
        <dbReference type="PROSITE" id="PS50011"/>
    </source>
</evidence>
<gene>
    <name evidence="3" type="ORF">J2751_002855</name>
</gene>
<feature type="compositionally biased region" description="Basic and acidic residues" evidence="1">
    <location>
        <begin position="484"/>
        <end position="494"/>
    </location>
</feature>
<comment type="caution">
    <text evidence="3">The sequence shown here is derived from an EMBL/GenBank/DDBJ whole genome shotgun (WGS) entry which is preliminary data.</text>
</comment>
<dbReference type="RefSeq" id="WP_209486884.1">
    <property type="nucleotide sequence ID" value="NZ_JAGGKQ010000031.1"/>
</dbReference>
<dbReference type="GO" id="GO:0005524">
    <property type="term" value="F:ATP binding"/>
    <property type="evidence" value="ECO:0007669"/>
    <property type="project" value="InterPro"/>
</dbReference>
<feature type="region of interest" description="Disordered" evidence="1">
    <location>
        <begin position="774"/>
        <end position="815"/>
    </location>
</feature>
<dbReference type="InterPro" id="IPR011047">
    <property type="entry name" value="Quinoprotein_ADH-like_sf"/>
</dbReference>
<dbReference type="PROSITE" id="PS50011">
    <property type="entry name" value="PROTEIN_KINASE_DOM"/>
    <property type="match status" value="1"/>
</dbReference>
<evidence type="ECO:0000313" key="3">
    <source>
        <dbReference type="EMBL" id="MBP1923810.1"/>
    </source>
</evidence>
<dbReference type="InterPro" id="IPR015943">
    <property type="entry name" value="WD40/YVTN_repeat-like_dom_sf"/>
</dbReference>
<dbReference type="SUPFAM" id="SSF56112">
    <property type="entry name" value="Protein kinase-like (PK-like)"/>
    <property type="match status" value="1"/>
</dbReference>
<dbReference type="Gene3D" id="2.40.128.630">
    <property type="match status" value="2"/>
</dbReference>
<accession>A0A8T4GJQ5</accession>
<feature type="compositionally biased region" description="Basic and acidic residues" evidence="1">
    <location>
        <begin position="591"/>
        <end position="606"/>
    </location>
</feature>
<dbReference type="Pfam" id="PF13360">
    <property type="entry name" value="PQQ_2"/>
    <property type="match status" value="1"/>
</dbReference>
<keyword evidence="4" id="KW-1185">Reference proteome</keyword>
<dbReference type="SMART" id="SM00564">
    <property type="entry name" value="PQQ"/>
    <property type="match status" value="8"/>
</dbReference>
<feature type="region of interest" description="Disordered" evidence="1">
    <location>
        <begin position="475"/>
        <end position="607"/>
    </location>
</feature>
<feature type="region of interest" description="Disordered" evidence="1">
    <location>
        <begin position="405"/>
        <end position="448"/>
    </location>
</feature>
<organism evidence="3 4">
    <name type="scientific">Halorubrum alkaliphilum</name>
    <dbReference type="NCBI Taxonomy" id="261290"/>
    <lineage>
        <taxon>Archaea</taxon>
        <taxon>Methanobacteriati</taxon>
        <taxon>Methanobacteriota</taxon>
        <taxon>Stenosarchaea group</taxon>
        <taxon>Halobacteria</taxon>
        <taxon>Halobacteriales</taxon>
        <taxon>Haloferacaceae</taxon>
        <taxon>Halorubrum</taxon>
    </lineage>
</organism>
<feature type="region of interest" description="Disordered" evidence="1">
    <location>
        <begin position="730"/>
        <end position="760"/>
    </location>
</feature>
<dbReference type="SUPFAM" id="SSF50998">
    <property type="entry name" value="Quinoprotein alcohol dehydrogenase-like"/>
    <property type="match status" value="3"/>
</dbReference>
<dbReference type="InterPro" id="IPR000719">
    <property type="entry name" value="Prot_kinase_dom"/>
</dbReference>
<dbReference type="InterPro" id="IPR002372">
    <property type="entry name" value="PQQ_rpt_dom"/>
</dbReference>
<dbReference type="Gene3D" id="2.40.10.480">
    <property type="match status" value="1"/>
</dbReference>
<dbReference type="PANTHER" id="PTHR34512">
    <property type="entry name" value="CELL SURFACE PROTEIN"/>
    <property type="match status" value="1"/>
</dbReference>
<dbReference type="OrthoDB" id="8638at2157"/>
<name>A0A8T4GJQ5_9EURY</name>
<dbReference type="InterPro" id="IPR011009">
    <property type="entry name" value="Kinase-like_dom_sf"/>
</dbReference>
<feature type="compositionally biased region" description="Acidic residues" evidence="1">
    <location>
        <begin position="418"/>
        <end position="431"/>
    </location>
</feature>
<proteinExistence type="predicted"/>
<sequence length="828" mass="85125">MSGTDGSTVSRRTVLYGTTGILSTGAVTTHGPVELVSTVRATEHVPDRIVCVGSEDGTLYGIDVDTGEAVWTMPEPEDAIASSPTAVDGTVYVGSEDGTLYAVDATDGSTNGSVDESVAWTFDVESGPIVSSPTVVAGTVYVGTGSGAIVAVDRTTGEQRWRFDGTDARVDGAPAVIDDTVYVGSEAGTLFALETADGDVRWDTHLGDTITSSPTVRDGTLYVGSFDEQAYAIAVDDGSIDWSTDLGDVVFASPTVVEETVYIGTAGFGVGLHALDTGTGERRWTADGPAGVASSPTVHDGVVYVGSVDGRVYAIDPEAGTTVWETTDLASQVTSSPTVADGTLYVGSTDGSIHAVDVDTGAERWRFDDPEGEVFSSPTVVDIAGDGHGIGSRAELGTLGHHHVWAGVPFEGGSGSEEGSEDHDDREDDSENAGAVAGSPPDDGSGLSTLELLGVAGGAGVSAFAAYRFFGSDSGGPATGSNRGVDDPAERVTDDVGGGTDDESTPGADRRSEATPPTDTAEPEQPTVEGSTEDGAAIEGSTGERSATVGPATERVASENSAADRLVAAIGPLTSAEPIETGGPPTTYAVTDDRIGGSDGRGDGNDGRVLALPAGDAEVGESFEQVATDWGSVSHYEGTVTVYDSGTEPFPWVLTDPAHENPTLAEQLTDPPDSVVDRISPVVDAAEAMSQASRYTVRHYYLSPERVRVANTADGPLGVVDDWGVSAVPEYSDRGTRGSSPYTAPEQLPGSEDPLWRGKPDTYALGALAYHAATGEPPAAERPAKPSETADVPTALDRPIIRALDPDPDERHGSVGGFARALRLAAFD</sequence>
<dbReference type="EMBL" id="JAGGKQ010000031">
    <property type="protein sequence ID" value="MBP1923810.1"/>
    <property type="molecule type" value="Genomic_DNA"/>
</dbReference>
<dbReference type="GO" id="GO:0004672">
    <property type="term" value="F:protein kinase activity"/>
    <property type="evidence" value="ECO:0007669"/>
    <property type="project" value="InterPro"/>
</dbReference>
<dbReference type="Gene3D" id="2.130.10.10">
    <property type="entry name" value="YVTN repeat-like/Quinoprotein amine dehydrogenase"/>
    <property type="match status" value="1"/>
</dbReference>
<dbReference type="AlphaFoldDB" id="A0A8T4GJQ5"/>
<dbReference type="Proteomes" id="UP000823588">
    <property type="component" value="Unassembled WGS sequence"/>
</dbReference>
<feature type="domain" description="Protein kinase" evidence="2">
    <location>
        <begin position="573"/>
        <end position="828"/>
    </location>
</feature>
<dbReference type="Gene3D" id="1.10.510.10">
    <property type="entry name" value="Transferase(Phosphotransferase) domain 1"/>
    <property type="match status" value="1"/>
</dbReference>